<accession>A0A0N5BIL5</accession>
<proteinExistence type="predicted"/>
<dbReference type="GO" id="GO:0005739">
    <property type="term" value="C:mitochondrion"/>
    <property type="evidence" value="ECO:0007669"/>
    <property type="project" value="TreeGrafter"/>
</dbReference>
<dbReference type="STRING" id="174720.A0A0N5BIL5"/>
<protein>
    <submittedName>
        <fullName evidence="2">Mitochondrial group I intron splicing factor ccm1</fullName>
    </submittedName>
</protein>
<name>A0A0N5BIL5_STREA</name>
<dbReference type="InterPro" id="IPR011990">
    <property type="entry name" value="TPR-like_helical_dom_sf"/>
</dbReference>
<dbReference type="Gene3D" id="1.25.40.10">
    <property type="entry name" value="Tetratricopeptide repeat domain"/>
    <property type="match status" value="1"/>
</dbReference>
<dbReference type="GO" id="GO:0070129">
    <property type="term" value="P:regulation of mitochondrial translation"/>
    <property type="evidence" value="ECO:0007669"/>
    <property type="project" value="TreeGrafter"/>
</dbReference>
<reference evidence="2" key="1">
    <citation type="submission" date="2017-02" db="UniProtKB">
        <authorList>
            <consortium name="WormBaseParasite"/>
        </authorList>
    </citation>
    <scope>IDENTIFICATION</scope>
</reference>
<evidence type="ECO:0000313" key="1">
    <source>
        <dbReference type="Proteomes" id="UP000046392"/>
    </source>
</evidence>
<evidence type="ECO:0000313" key="2">
    <source>
        <dbReference type="WBParaSite" id="SPAL_0000579500.1"/>
    </source>
</evidence>
<keyword evidence="1" id="KW-1185">Reference proteome</keyword>
<dbReference type="AlphaFoldDB" id="A0A0N5BIL5"/>
<organism evidence="1 2">
    <name type="scientific">Strongyloides papillosus</name>
    <name type="common">Intestinal threadworm</name>
    <dbReference type="NCBI Taxonomy" id="174720"/>
    <lineage>
        <taxon>Eukaryota</taxon>
        <taxon>Metazoa</taxon>
        <taxon>Ecdysozoa</taxon>
        <taxon>Nematoda</taxon>
        <taxon>Chromadorea</taxon>
        <taxon>Rhabditida</taxon>
        <taxon>Tylenchina</taxon>
        <taxon>Panagrolaimomorpha</taxon>
        <taxon>Strongyloidoidea</taxon>
        <taxon>Strongyloididae</taxon>
        <taxon>Strongyloides</taxon>
    </lineage>
</organism>
<dbReference type="PANTHER" id="PTHR46669">
    <property type="entry name" value="LEUCINE-RICH PPR MOTIF-CONTAINING PROTEIN, MITOCHONDRIAL"/>
    <property type="match status" value="1"/>
</dbReference>
<dbReference type="GO" id="GO:0005634">
    <property type="term" value="C:nucleus"/>
    <property type="evidence" value="ECO:0007669"/>
    <property type="project" value="TreeGrafter"/>
</dbReference>
<sequence>MNLLRLSLTLRLQAKILPVAPIHLNAVIQQRVARKDVKGHQNGNRNVLKVNFGNDKIVIKKAESIKNEQSKMIVKHVSNLVGKPKTLFELLDKMEYTNRGGSITMEDFAKMLSDKEFDLNLLSDRQVALIFRASGDLAYYCDSEFKDKFTNKYFDILQKRNVKFGVLGLNGYFKTKLENGNPISMGEFYELLSRYEVEPNVETFEILGDYFAKRGDSKNVYDLISSMKEIDLSPTIKMFTALVESLVMSNQIEKARSVISSFENKRILGNIKDLKLAFINGLAGSGKFDLLSKEIQEFKESSVLPKDRNDYLLLQPLASFANTTDNVEQIKKIRQLIPPIKVNESSMDYDTELHKFYSKCCDLIESKKIGEASILLDVLPQSFKEKSGRRVISNLNKMTLGESDSTSILEDVALLKEYNIVENPFISTLSRYDGMDKSKFFEIFEKFRETDEFEALKDRFFVTKANIKYLINQFNGTQSENEKVEIFCKVFPMIGDYDRKNLSESEKIQLIRLGNSFVDLVINSNLNLTEGIVDNLKPREAARFMKSVVRSLLKSKNYGDLQNVLDIVLNKRLYVDVSNETLDVVQKILTDKKSDKTAFLPCCSVLSGVYYNKADNFKKNAVIKILTNVISNIHISDESLSLMVERWVDEKRIILTKDQMNHISGVLNSKGLVSRRRYLEMLTEKSSTYLRWIGIKDIRVLERELVHLEGLEDEKGKGVAEFLRTIILGKYIQETPLNHVAIFEHLKKVYASDNIDNKEKVRHIPSLLMRSLVHNNENNLADDLWKIEGIKLDTYAILLYAFNLFIRNEKDKMDKTLDFIKYNARVIDDTTTMAMSNFIPEVEKEKIQKFADIIVERFNVSKSTADKISLKSYQNNFERLMNENKLEEAFEVAKVIGSINQSPYGQIDIMSASIKSSNTKLFGEVLNWVRGLLNNYSAYIDASIALLENGKQEIAENTLKSIHNVMLSENRVNFIVQREKQLNNVDVLKFLLRFISQKDWVTDEMINTSLSAILEIYEKQNSIPEILKFKETLVKEKFPFTAKADLLFKKYS</sequence>
<dbReference type="GO" id="GO:0003730">
    <property type="term" value="F:mRNA 3'-UTR binding"/>
    <property type="evidence" value="ECO:0007669"/>
    <property type="project" value="TreeGrafter"/>
</dbReference>
<dbReference type="WBParaSite" id="SPAL_0000579500.1">
    <property type="protein sequence ID" value="SPAL_0000579500.1"/>
    <property type="gene ID" value="SPAL_0000579500"/>
</dbReference>
<dbReference type="Proteomes" id="UP000046392">
    <property type="component" value="Unplaced"/>
</dbReference>
<dbReference type="PANTHER" id="PTHR46669:SF1">
    <property type="entry name" value="LEUCINE-RICH PPR MOTIF-CONTAINING PROTEIN, MITOCHONDRIAL"/>
    <property type="match status" value="1"/>
</dbReference>
<dbReference type="InterPro" id="IPR033490">
    <property type="entry name" value="LRP130"/>
</dbReference>